<dbReference type="SUPFAM" id="SSF103025">
    <property type="entry name" value="Folate-binding domain"/>
    <property type="match status" value="1"/>
</dbReference>
<dbReference type="EnsemblMetazoa" id="ISCW021305-RA">
    <property type="protein sequence ID" value="ISCW021305-PA"/>
    <property type="gene ID" value="ISCW021305"/>
</dbReference>
<organism>
    <name type="scientific">Ixodes scapularis</name>
    <name type="common">Black-legged tick</name>
    <name type="synonym">Deer tick</name>
    <dbReference type="NCBI Taxonomy" id="6945"/>
    <lineage>
        <taxon>Eukaryota</taxon>
        <taxon>Metazoa</taxon>
        <taxon>Ecdysozoa</taxon>
        <taxon>Arthropoda</taxon>
        <taxon>Chelicerata</taxon>
        <taxon>Arachnida</taxon>
        <taxon>Acari</taxon>
        <taxon>Parasitiformes</taxon>
        <taxon>Ixodida</taxon>
        <taxon>Ixodoidea</taxon>
        <taxon>Ixodidae</taxon>
        <taxon>Ixodinae</taxon>
        <taxon>Ixodes</taxon>
    </lineage>
</organism>
<dbReference type="EMBL" id="DS861134">
    <property type="protein sequence ID" value="EEC14073.1"/>
    <property type="molecule type" value="Genomic_DNA"/>
</dbReference>
<evidence type="ECO:0000313" key="4">
    <source>
        <dbReference type="Proteomes" id="UP000001555"/>
    </source>
</evidence>
<dbReference type="PaxDb" id="6945-B7Q5F1"/>
<dbReference type="STRING" id="6945.B7Q5F1"/>
<evidence type="ECO:0000313" key="2">
    <source>
        <dbReference type="EMBL" id="EEC14073.1"/>
    </source>
</evidence>
<evidence type="ECO:0000259" key="1">
    <source>
        <dbReference type="Pfam" id="PF01571"/>
    </source>
</evidence>
<dbReference type="EMBL" id="ABJB010483099">
    <property type="status" value="NOT_ANNOTATED_CDS"/>
    <property type="molecule type" value="Genomic_DNA"/>
</dbReference>
<reference evidence="2 4" key="1">
    <citation type="submission" date="2008-03" db="EMBL/GenBank/DDBJ databases">
        <title>Annotation of Ixodes scapularis.</title>
        <authorList>
            <consortium name="Ixodes scapularis Genome Project Consortium"/>
            <person name="Caler E."/>
            <person name="Hannick L.I."/>
            <person name="Bidwell S."/>
            <person name="Joardar V."/>
            <person name="Thiagarajan M."/>
            <person name="Amedeo P."/>
            <person name="Galinsky K.J."/>
            <person name="Schobel S."/>
            <person name="Inman J."/>
            <person name="Hostetler J."/>
            <person name="Miller J."/>
            <person name="Hammond M."/>
            <person name="Megy K."/>
            <person name="Lawson D."/>
            <person name="Kodira C."/>
            <person name="Sutton G."/>
            <person name="Meyer J."/>
            <person name="Hill C.A."/>
            <person name="Birren B."/>
            <person name="Nene V."/>
            <person name="Collins F."/>
            <person name="Alarcon-Chaidez F."/>
            <person name="Wikel S."/>
            <person name="Strausberg R."/>
        </authorList>
    </citation>
    <scope>NUCLEOTIDE SEQUENCE [LARGE SCALE GENOMIC DNA]</scope>
    <source>
        <strain evidence="4">Wikel</strain>
        <strain evidence="2">Wikel colony</strain>
    </source>
</reference>
<dbReference type="HOGENOM" id="CLU_2298688_0_0_1"/>
<protein>
    <submittedName>
        <fullName evidence="2 3">Fad oxidoreductase, putative</fullName>
        <ecNumber evidence="2">1.5.99.1</ecNumber>
    </submittedName>
</protein>
<feature type="non-terminal residue" evidence="2">
    <location>
        <position position="101"/>
    </location>
</feature>
<dbReference type="VEuPathDB" id="VectorBase:ISCI021305"/>
<dbReference type="AlphaFoldDB" id="B7Q5F1"/>
<accession>B7Q5F1</accession>
<proteinExistence type="predicted"/>
<keyword evidence="4" id="KW-1185">Reference proteome</keyword>
<dbReference type="InterPro" id="IPR028896">
    <property type="entry name" value="GcvT/YgfZ/DmdA"/>
</dbReference>
<feature type="non-terminal residue" evidence="2">
    <location>
        <position position="1"/>
    </location>
</feature>
<dbReference type="PANTHER" id="PTHR43757:SF11">
    <property type="entry name" value="SARCOSINE DEHYDROGENASE"/>
    <property type="match status" value="1"/>
</dbReference>
<evidence type="ECO:0000313" key="3">
    <source>
        <dbReference type="EnsemblMetazoa" id="ISCW021305-PA"/>
    </source>
</evidence>
<dbReference type="Gene3D" id="3.30.1360.120">
    <property type="entry name" value="Probable tRNA modification gtpase trme, domain 1"/>
    <property type="match status" value="1"/>
</dbReference>
<reference evidence="3" key="2">
    <citation type="submission" date="2020-05" db="UniProtKB">
        <authorList>
            <consortium name="EnsemblMetazoa"/>
        </authorList>
    </citation>
    <scope>IDENTIFICATION</scope>
    <source>
        <strain evidence="3">wikel</strain>
    </source>
</reference>
<dbReference type="Pfam" id="PF01571">
    <property type="entry name" value="GCV_T"/>
    <property type="match status" value="1"/>
</dbReference>
<dbReference type="Proteomes" id="UP000001555">
    <property type="component" value="Unassembled WGS sequence"/>
</dbReference>
<dbReference type="GO" id="GO:0016491">
    <property type="term" value="F:oxidoreductase activity"/>
    <property type="evidence" value="ECO:0007669"/>
    <property type="project" value="UniProtKB-KW"/>
</dbReference>
<sequence length="101" mass="11174">RELLQSLTDADLSDTAFPFSTHKVIQFAGHKVRALRLTFVGELGWELHIPSLSCVPVYRALIEAGSKFGLINAGYRAIDSLSLEKGMSNTSGNANWFLLRH</sequence>
<keyword evidence="2" id="KW-0560">Oxidoreductase</keyword>
<dbReference type="VEuPathDB" id="VectorBase:ISCW021305"/>
<name>B7Q5F1_IXOSC</name>
<dbReference type="EC" id="1.5.99.1" evidence="2"/>
<dbReference type="InterPro" id="IPR027266">
    <property type="entry name" value="TrmE/GcvT-like"/>
</dbReference>
<dbReference type="PANTHER" id="PTHR43757">
    <property type="entry name" value="AMINOMETHYLTRANSFERASE"/>
    <property type="match status" value="1"/>
</dbReference>
<gene>
    <name evidence="2" type="ORF">IscW_ISCW021305</name>
</gene>
<dbReference type="InterPro" id="IPR006222">
    <property type="entry name" value="GCVT_N"/>
</dbReference>
<feature type="domain" description="GCVT N-terminal" evidence="1">
    <location>
        <begin position="1"/>
        <end position="89"/>
    </location>
</feature>